<sequence>MKKIYVTDWSLIPLFIGSAFSGVSLHVTDDTLEHEIWHNWAVVHVIFSLGLLYMLLRHIRQHKAWYKSLLKQGAWKKRKTTLMLNFIFITLILTGLALLFVEGANSDIGLWHYVLGIIAIALSLEHIIVRIKVLRKSLNNL</sequence>
<dbReference type="RefSeq" id="WP_172275630.1">
    <property type="nucleotide sequence ID" value="NZ_CASHBK010000006.1"/>
</dbReference>
<feature type="transmembrane region" description="Helical" evidence="1">
    <location>
        <begin position="80"/>
        <end position="104"/>
    </location>
</feature>
<accession>A0ABX2AP16</accession>
<keyword evidence="1" id="KW-0812">Transmembrane</keyword>
<proteinExistence type="predicted"/>
<keyword evidence="3" id="KW-1185">Reference proteome</keyword>
<evidence type="ECO:0008006" key="4">
    <source>
        <dbReference type="Google" id="ProtNLM"/>
    </source>
</evidence>
<evidence type="ECO:0000313" key="2">
    <source>
        <dbReference type="EMBL" id="NPD92297.1"/>
    </source>
</evidence>
<evidence type="ECO:0000313" key="3">
    <source>
        <dbReference type="Proteomes" id="UP000714420"/>
    </source>
</evidence>
<dbReference type="EMBL" id="JABKKF010000006">
    <property type="protein sequence ID" value="NPD92297.1"/>
    <property type="molecule type" value="Genomic_DNA"/>
</dbReference>
<keyword evidence="1" id="KW-1133">Transmembrane helix</keyword>
<feature type="transmembrane region" description="Helical" evidence="1">
    <location>
        <begin position="110"/>
        <end position="129"/>
    </location>
</feature>
<gene>
    <name evidence="2" type="ORF">HPS56_08050</name>
</gene>
<feature type="transmembrane region" description="Helical" evidence="1">
    <location>
        <begin position="40"/>
        <end position="59"/>
    </location>
</feature>
<protein>
    <recommendedName>
        <fullName evidence="4">DUF4405 domain-containing protein</fullName>
    </recommendedName>
</protein>
<feature type="transmembrane region" description="Helical" evidence="1">
    <location>
        <begin position="9"/>
        <end position="28"/>
    </location>
</feature>
<dbReference type="Proteomes" id="UP000714420">
    <property type="component" value="Unassembled WGS sequence"/>
</dbReference>
<keyword evidence="1" id="KW-0472">Membrane</keyword>
<reference evidence="2 3" key="1">
    <citation type="submission" date="2020-05" db="EMBL/GenBank/DDBJ databases">
        <title>Distinct polysaccharide utilization as determinants for interspecies competition between intestinal Prevotella spp.</title>
        <authorList>
            <person name="Galvez E.J.C."/>
            <person name="Iljazovic A."/>
            <person name="Strowig T."/>
        </authorList>
    </citation>
    <scope>NUCLEOTIDE SEQUENCE [LARGE SCALE GENOMIC DNA]</scope>
    <source>
        <strain evidence="2 3">PMUR</strain>
    </source>
</reference>
<organism evidence="2 3">
    <name type="scientific">Xylanibacter muris</name>
    <dbReference type="NCBI Taxonomy" id="2736290"/>
    <lineage>
        <taxon>Bacteria</taxon>
        <taxon>Pseudomonadati</taxon>
        <taxon>Bacteroidota</taxon>
        <taxon>Bacteroidia</taxon>
        <taxon>Bacteroidales</taxon>
        <taxon>Prevotellaceae</taxon>
        <taxon>Xylanibacter</taxon>
    </lineage>
</organism>
<evidence type="ECO:0000256" key="1">
    <source>
        <dbReference type="SAM" id="Phobius"/>
    </source>
</evidence>
<name>A0ABX2AP16_9BACT</name>
<comment type="caution">
    <text evidence="2">The sequence shown here is derived from an EMBL/GenBank/DDBJ whole genome shotgun (WGS) entry which is preliminary data.</text>
</comment>